<dbReference type="GO" id="GO:0030134">
    <property type="term" value="C:COPII-coated ER to Golgi transport vesicle"/>
    <property type="evidence" value="ECO:0007669"/>
    <property type="project" value="TreeGrafter"/>
</dbReference>
<feature type="chain" id="PRO_5012597696" description="L-type lectin-like domain-containing protein" evidence="8">
    <location>
        <begin position="19"/>
        <end position="495"/>
    </location>
</feature>
<dbReference type="InterPro" id="IPR005052">
    <property type="entry name" value="Lectin_leg"/>
</dbReference>
<dbReference type="AlphaFoldDB" id="A0A1X2G7A3"/>
<keyword evidence="3 8" id="KW-0732">Signal</keyword>
<evidence type="ECO:0000256" key="5">
    <source>
        <dbReference type="ARBA" id="ARBA00023136"/>
    </source>
</evidence>
<dbReference type="PROSITE" id="PS51328">
    <property type="entry name" value="L_LECTIN_LIKE"/>
    <property type="match status" value="1"/>
</dbReference>
<evidence type="ECO:0000256" key="6">
    <source>
        <dbReference type="SAM" id="MobiDB-lite"/>
    </source>
</evidence>
<dbReference type="Gene3D" id="2.60.120.200">
    <property type="match status" value="1"/>
</dbReference>
<evidence type="ECO:0000256" key="4">
    <source>
        <dbReference type="ARBA" id="ARBA00022989"/>
    </source>
</evidence>
<feature type="transmembrane region" description="Helical" evidence="7">
    <location>
        <begin position="464"/>
        <end position="483"/>
    </location>
</feature>
<keyword evidence="4 7" id="KW-1133">Transmembrane helix</keyword>
<keyword evidence="11" id="KW-1185">Reference proteome</keyword>
<dbReference type="GO" id="GO:0000139">
    <property type="term" value="C:Golgi membrane"/>
    <property type="evidence" value="ECO:0007669"/>
    <property type="project" value="TreeGrafter"/>
</dbReference>
<name>A0A1X2G7A3_9FUNG</name>
<feature type="region of interest" description="Disordered" evidence="6">
    <location>
        <begin position="248"/>
        <end position="292"/>
    </location>
</feature>
<evidence type="ECO:0000259" key="9">
    <source>
        <dbReference type="PROSITE" id="PS51328"/>
    </source>
</evidence>
<dbReference type="InterPro" id="IPR013320">
    <property type="entry name" value="ConA-like_dom_sf"/>
</dbReference>
<keyword evidence="5 7" id="KW-0472">Membrane</keyword>
<dbReference type="OrthoDB" id="10265193at2759"/>
<evidence type="ECO:0000256" key="7">
    <source>
        <dbReference type="SAM" id="Phobius"/>
    </source>
</evidence>
<gene>
    <name evidence="10" type="ORF">DM01DRAFT_1339460</name>
</gene>
<proteinExistence type="predicted"/>
<evidence type="ECO:0000313" key="10">
    <source>
        <dbReference type="EMBL" id="ORX46811.1"/>
    </source>
</evidence>
<evidence type="ECO:0000256" key="1">
    <source>
        <dbReference type="ARBA" id="ARBA00004479"/>
    </source>
</evidence>
<evidence type="ECO:0000256" key="3">
    <source>
        <dbReference type="ARBA" id="ARBA00022729"/>
    </source>
</evidence>
<dbReference type="GO" id="GO:0006888">
    <property type="term" value="P:endoplasmic reticulum to Golgi vesicle-mediated transport"/>
    <property type="evidence" value="ECO:0007669"/>
    <property type="project" value="TreeGrafter"/>
</dbReference>
<feature type="domain" description="L-type lectin-like" evidence="9">
    <location>
        <begin position="42"/>
        <end position="260"/>
    </location>
</feature>
<feature type="signal peptide" evidence="8">
    <location>
        <begin position="1"/>
        <end position="18"/>
    </location>
</feature>
<dbReference type="EMBL" id="MCGT01000036">
    <property type="protein sequence ID" value="ORX46811.1"/>
    <property type="molecule type" value="Genomic_DNA"/>
</dbReference>
<dbReference type="PANTHER" id="PTHR12223">
    <property type="entry name" value="VESICULAR MANNOSE-BINDING LECTIN"/>
    <property type="match status" value="1"/>
</dbReference>
<comment type="caution">
    <text evidence="10">The sequence shown here is derived from an EMBL/GenBank/DDBJ whole genome shotgun (WGS) entry which is preliminary data.</text>
</comment>
<dbReference type="GO" id="GO:0005537">
    <property type="term" value="F:D-mannose binding"/>
    <property type="evidence" value="ECO:0007669"/>
    <property type="project" value="TreeGrafter"/>
</dbReference>
<organism evidence="10 11">
    <name type="scientific">Hesseltinella vesiculosa</name>
    <dbReference type="NCBI Taxonomy" id="101127"/>
    <lineage>
        <taxon>Eukaryota</taxon>
        <taxon>Fungi</taxon>
        <taxon>Fungi incertae sedis</taxon>
        <taxon>Mucoromycota</taxon>
        <taxon>Mucoromycotina</taxon>
        <taxon>Mucoromycetes</taxon>
        <taxon>Mucorales</taxon>
        <taxon>Cunninghamellaceae</taxon>
        <taxon>Hesseltinella</taxon>
    </lineage>
</organism>
<dbReference type="PANTHER" id="PTHR12223:SF28">
    <property type="entry name" value="LECTIN, MANNOSE BINDING 1 LIKE"/>
    <property type="match status" value="1"/>
</dbReference>
<dbReference type="GO" id="GO:0005793">
    <property type="term" value="C:endoplasmic reticulum-Golgi intermediate compartment"/>
    <property type="evidence" value="ECO:0007669"/>
    <property type="project" value="TreeGrafter"/>
</dbReference>
<protein>
    <recommendedName>
        <fullName evidence="9">L-type lectin-like domain-containing protein</fullName>
    </recommendedName>
</protein>
<dbReference type="GO" id="GO:0005789">
    <property type="term" value="C:endoplasmic reticulum membrane"/>
    <property type="evidence" value="ECO:0007669"/>
    <property type="project" value="TreeGrafter"/>
</dbReference>
<evidence type="ECO:0000256" key="2">
    <source>
        <dbReference type="ARBA" id="ARBA00022692"/>
    </source>
</evidence>
<comment type="subcellular location">
    <subcellularLocation>
        <location evidence="1">Membrane</location>
        <topology evidence="1">Single-pass type I membrane protein</topology>
    </subcellularLocation>
</comment>
<sequence>MKGATLVLVSYLIHAAHAGIFSKHASKDDNASVPDDVKAADMRFDYKLSFKEPLYYNDEIPFWNVQGDVIKASDRVRLAPSVPGQKGAIWSAIPNEHDEWQVDMKMSIAGSQVHGGRGLAFWYTKDRMEEGPIFGSKDAWDGLSIWFDSANPKTHTPTIMAFLNDGHAQFASAGIDPSKRLFGECKVDYRNTFMPALVRITYRDNTLTLLIDPSSNGAYFHPCFQQTNVILPKGYYFGVSAASSNPADDHDVSSFETFQLNPPARVSHKKRPKEDELNERGQQFTELSDEHRKKIEEAEFEVRRLRGGASGGGGGTPNMASETSATLGIIFDTQQRMMENVLISQLQLEALGAPSPEKVLTHDFSQPINPGGAKNADAPSPPNGLSLDQLKTEAASIVSRLEQQSVRYEEQIRSLQDTMGRVETLIQTLDKRLTLQSSNIHGKLSEITKESAEAKGTLSSLVRYIIYAIGLQAVVGFAVYAYYKVRVEKNEKKFL</sequence>
<keyword evidence="2 7" id="KW-0812">Transmembrane</keyword>
<evidence type="ECO:0000256" key="8">
    <source>
        <dbReference type="SAM" id="SignalP"/>
    </source>
</evidence>
<dbReference type="Proteomes" id="UP000242146">
    <property type="component" value="Unassembled WGS sequence"/>
</dbReference>
<dbReference type="SUPFAM" id="SSF49899">
    <property type="entry name" value="Concanavalin A-like lectins/glucanases"/>
    <property type="match status" value="1"/>
</dbReference>
<evidence type="ECO:0000313" key="11">
    <source>
        <dbReference type="Proteomes" id="UP000242146"/>
    </source>
</evidence>
<reference evidence="10 11" key="1">
    <citation type="submission" date="2016-07" db="EMBL/GenBank/DDBJ databases">
        <title>Pervasive Adenine N6-methylation of Active Genes in Fungi.</title>
        <authorList>
            <consortium name="DOE Joint Genome Institute"/>
            <person name="Mondo S.J."/>
            <person name="Dannebaum R.O."/>
            <person name="Kuo R.C."/>
            <person name="Labutti K."/>
            <person name="Haridas S."/>
            <person name="Kuo A."/>
            <person name="Salamov A."/>
            <person name="Ahrendt S.R."/>
            <person name="Lipzen A."/>
            <person name="Sullivan W."/>
            <person name="Andreopoulos W.B."/>
            <person name="Clum A."/>
            <person name="Lindquist E."/>
            <person name="Daum C."/>
            <person name="Ramamoorthy G.K."/>
            <person name="Gryganskyi A."/>
            <person name="Culley D."/>
            <person name="Magnuson J.K."/>
            <person name="James T.Y."/>
            <person name="O'Malley M.A."/>
            <person name="Stajich J.E."/>
            <person name="Spatafora J.W."/>
            <person name="Visel A."/>
            <person name="Grigoriev I.V."/>
        </authorList>
    </citation>
    <scope>NUCLEOTIDE SEQUENCE [LARGE SCALE GENOMIC DNA]</scope>
    <source>
        <strain evidence="10 11">NRRL 3301</strain>
    </source>
</reference>
<accession>A0A1X2G7A3</accession>
<dbReference type="Pfam" id="PF03388">
    <property type="entry name" value="Lectin_leg-like"/>
    <property type="match status" value="1"/>
</dbReference>
<dbReference type="InterPro" id="IPR051136">
    <property type="entry name" value="Intracellular_Lectin-GPT"/>
</dbReference>
<dbReference type="STRING" id="101127.A0A1X2G7A3"/>